<evidence type="ECO:0000256" key="4">
    <source>
        <dbReference type="ARBA" id="ARBA00012381"/>
    </source>
</evidence>
<dbReference type="OrthoDB" id="9791656at2"/>
<organism evidence="12 13">
    <name type="scientific">Mycetocola reblochoni REB411</name>
    <dbReference type="NCBI Taxonomy" id="1255698"/>
    <lineage>
        <taxon>Bacteria</taxon>
        <taxon>Bacillati</taxon>
        <taxon>Actinomycetota</taxon>
        <taxon>Actinomycetes</taxon>
        <taxon>Micrococcales</taxon>
        <taxon>Microbacteriaceae</taxon>
        <taxon>Mycetocola</taxon>
    </lineage>
</organism>
<dbReference type="RefSeq" id="WP_087136792.1">
    <property type="nucleotide sequence ID" value="NZ_FUKR01000036.1"/>
</dbReference>
<proteinExistence type="inferred from homology"/>
<evidence type="ECO:0000259" key="11">
    <source>
        <dbReference type="PROSITE" id="PS51462"/>
    </source>
</evidence>
<dbReference type="InterPro" id="IPR000086">
    <property type="entry name" value="NUDIX_hydrolase_dom"/>
</dbReference>
<dbReference type="GO" id="GO:0005829">
    <property type="term" value="C:cytosol"/>
    <property type="evidence" value="ECO:0007669"/>
    <property type="project" value="TreeGrafter"/>
</dbReference>
<keyword evidence="7" id="KW-0460">Magnesium</keyword>
<dbReference type="InterPro" id="IPR015376">
    <property type="entry name" value="Znr_NADH_PPase"/>
</dbReference>
<dbReference type="Pfam" id="PF09297">
    <property type="entry name" value="Zn_ribbon_NUD"/>
    <property type="match status" value="1"/>
</dbReference>
<evidence type="ECO:0000256" key="3">
    <source>
        <dbReference type="ARBA" id="ARBA00009595"/>
    </source>
</evidence>
<dbReference type="CDD" id="cd03429">
    <property type="entry name" value="NUDIX_NADH_pyrophosphatase_Nudt13"/>
    <property type="match status" value="1"/>
</dbReference>
<dbReference type="Gene3D" id="3.90.79.20">
    <property type="match status" value="1"/>
</dbReference>
<keyword evidence="6 12" id="KW-0378">Hydrolase</keyword>
<comment type="cofactor">
    <cofactor evidence="1">
        <name>Mg(2+)</name>
        <dbReference type="ChEBI" id="CHEBI:18420"/>
    </cofactor>
</comment>
<evidence type="ECO:0000313" key="12">
    <source>
        <dbReference type="EMBL" id="SJN28466.1"/>
    </source>
</evidence>
<accession>A0A1R4J8Q6</accession>
<dbReference type="InterPro" id="IPR015797">
    <property type="entry name" value="NUDIX_hydrolase-like_dom_sf"/>
</dbReference>
<dbReference type="PROSITE" id="PS00893">
    <property type="entry name" value="NUDIX_BOX"/>
    <property type="match status" value="1"/>
</dbReference>
<dbReference type="GO" id="GO:0019677">
    <property type="term" value="P:NAD+ catabolic process"/>
    <property type="evidence" value="ECO:0007669"/>
    <property type="project" value="TreeGrafter"/>
</dbReference>
<feature type="domain" description="Nudix hydrolase" evidence="11">
    <location>
        <begin position="175"/>
        <end position="307"/>
    </location>
</feature>
<evidence type="ECO:0000256" key="1">
    <source>
        <dbReference type="ARBA" id="ARBA00001946"/>
    </source>
</evidence>
<dbReference type="PANTHER" id="PTHR42904">
    <property type="entry name" value="NUDIX HYDROLASE, NUDC SUBFAMILY"/>
    <property type="match status" value="1"/>
</dbReference>
<gene>
    <name evidence="12" type="ORF">FM119_06050</name>
</gene>
<dbReference type="PROSITE" id="PS51462">
    <property type="entry name" value="NUDIX"/>
    <property type="match status" value="1"/>
</dbReference>
<feature type="region of interest" description="Disordered" evidence="10">
    <location>
        <begin position="1"/>
        <end position="24"/>
    </location>
</feature>
<evidence type="ECO:0000256" key="6">
    <source>
        <dbReference type="ARBA" id="ARBA00022801"/>
    </source>
</evidence>
<evidence type="ECO:0000256" key="7">
    <source>
        <dbReference type="ARBA" id="ARBA00022842"/>
    </source>
</evidence>
<evidence type="ECO:0000256" key="5">
    <source>
        <dbReference type="ARBA" id="ARBA00022723"/>
    </source>
</evidence>
<name>A0A1R4J8Q6_9MICO</name>
<keyword evidence="8" id="KW-0520">NAD</keyword>
<dbReference type="InterPro" id="IPR020084">
    <property type="entry name" value="NUDIX_hydrolase_CS"/>
</dbReference>
<evidence type="ECO:0000256" key="10">
    <source>
        <dbReference type="SAM" id="MobiDB-lite"/>
    </source>
</evidence>
<evidence type="ECO:0000256" key="2">
    <source>
        <dbReference type="ARBA" id="ARBA00001947"/>
    </source>
</evidence>
<protein>
    <recommendedName>
        <fullName evidence="4">NAD(+) diphosphatase</fullName>
        <ecNumber evidence="4">3.6.1.22</ecNumber>
    </recommendedName>
</protein>
<dbReference type="InterPro" id="IPR050241">
    <property type="entry name" value="NAD-cap_RNA_hydrolase_NudC"/>
</dbReference>
<dbReference type="Pfam" id="PF09296">
    <property type="entry name" value="NUDIX-like"/>
    <property type="match status" value="1"/>
</dbReference>
<keyword evidence="13" id="KW-1185">Reference proteome</keyword>
<dbReference type="Proteomes" id="UP000196778">
    <property type="component" value="Unassembled WGS sequence"/>
</dbReference>
<dbReference type="AlphaFoldDB" id="A0A1R4J8Q6"/>
<comment type="cofactor">
    <cofactor evidence="2">
        <name>Zn(2+)</name>
        <dbReference type="ChEBI" id="CHEBI:29105"/>
    </cofactor>
</comment>
<dbReference type="InterPro" id="IPR049734">
    <property type="entry name" value="NudC-like_C"/>
</dbReference>
<evidence type="ECO:0000313" key="13">
    <source>
        <dbReference type="Proteomes" id="UP000196778"/>
    </source>
</evidence>
<dbReference type="GO" id="GO:0035529">
    <property type="term" value="F:NADH pyrophosphatase activity"/>
    <property type="evidence" value="ECO:0007669"/>
    <property type="project" value="TreeGrafter"/>
</dbReference>
<dbReference type="InterPro" id="IPR015375">
    <property type="entry name" value="NADH_PPase-like_N"/>
</dbReference>
<dbReference type="GO" id="GO:0006742">
    <property type="term" value="P:NADP+ catabolic process"/>
    <property type="evidence" value="ECO:0007669"/>
    <property type="project" value="TreeGrafter"/>
</dbReference>
<dbReference type="PANTHER" id="PTHR42904:SF6">
    <property type="entry name" value="NAD-CAPPED RNA HYDROLASE NUDT12"/>
    <property type="match status" value="1"/>
</dbReference>
<dbReference type="Gene3D" id="3.90.79.10">
    <property type="entry name" value="Nucleoside Triphosphate Pyrophosphohydrolase"/>
    <property type="match status" value="1"/>
</dbReference>
<comment type="similarity">
    <text evidence="3">Belongs to the Nudix hydrolase family. NudC subfamily.</text>
</comment>
<evidence type="ECO:0000256" key="9">
    <source>
        <dbReference type="ARBA" id="ARBA00023679"/>
    </source>
</evidence>
<dbReference type="EMBL" id="FUKR01000036">
    <property type="protein sequence ID" value="SJN28466.1"/>
    <property type="molecule type" value="Genomic_DNA"/>
</dbReference>
<dbReference type="GO" id="GO:0110153">
    <property type="term" value="F:RNA NAD-cap (NMN-forming) hydrolase activity"/>
    <property type="evidence" value="ECO:0007669"/>
    <property type="project" value="RHEA"/>
</dbReference>
<dbReference type="Pfam" id="PF00293">
    <property type="entry name" value="NUDIX"/>
    <property type="match status" value="1"/>
</dbReference>
<dbReference type="GO" id="GO:0046872">
    <property type="term" value="F:metal ion binding"/>
    <property type="evidence" value="ECO:0007669"/>
    <property type="project" value="UniProtKB-KW"/>
</dbReference>
<dbReference type="NCBIfam" id="NF001299">
    <property type="entry name" value="PRK00241.1"/>
    <property type="match status" value="1"/>
</dbReference>
<sequence length="324" mass="34452">MRKKSALSATIQPPLSRSDIDRDDARRLDPGALGELIADPSTRAVLLRDGRFAVSGDALVLVPADRLDGASTLAYLGRSTAAGEDGQRTGFVLQTVDDDAAEAVALAGDADARWLALRDVATILDDRDAGLATEASALSNWHTSSGYCPRCGSATTVVKAGWARDCPSCGNEIFPRTDPAVIVAVHDDEDRILLGSNALWEHNRYSVLAGFVEAGESLEAAVIREISEEAGVPVVDPVYLGSQPWPFPRSLMLGYRARVADGVDPDGARADGEEILDLRWFTREQLRAIGDEIILPGASSIAHWLIESWLTADGGPGQGTPVSP</sequence>
<evidence type="ECO:0000256" key="8">
    <source>
        <dbReference type="ARBA" id="ARBA00023027"/>
    </source>
</evidence>
<dbReference type="EC" id="3.6.1.22" evidence="4"/>
<keyword evidence="5" id="KW-0479">Metal-binding</keyword>
<comment type="catalytic activity">
    <reaction evidence="9">
        <text>a 5'-end NAD(+)-phospho-ribonucleoside in mRNA + H2O = a 5'-end phospho-adenosine-phospho-ribonucleoside in mRNA + beta-nicotinamide D-ribonucleotide + 2 H(+)</text>
        <dbReference type="Rhea" id="RHEA:60876"/>
        <dbReference type="Rhea" id="RHEA-COMP:15698"/>
        <dbReference type="Rhea" id="RHEA-COMP:15719"/>
        <dbReference type="ChEBI" id="CHEBI:14649"/>
        <dbReference type="ChEBI" id="CHEBI:15377"/>
        <dbReference type="ChEBI" id="CHEBI:15378"/>
        <dbReference type="ChEBI" id="CHEBI:144029"/>
        <dbReference type="ChEBI" id="CHEBI:144051"/>
    </reaction>
    <physiologicalReaction direction="left-to-right" evidence="9">
        <dbReference type="Rhea" id="RHEA:60877"/>
    </physiologicalReaction>
</comment>
<reference evidence="13" key="1">
    <citation type="submission" date="2017-02" db="EMBL/GenBank/DDBJ databases">
        <authorList>
            <person name="Dridi B."/>
        </authorList>
    </citation>
    <scope>NUCLEOTIDE SEQUENCE [LARGE SCALE GENOMIC DNA]</scope>
    <source>
        <strain evidence="13">EB411</strain>
    </source>
</reference>
<dbReference type="SUPFAM" id="SSF55811">
    <property type="entry name" value="Nudix"/>
    <property type="match status" value="1"/>
</dbReference>